<keyword evidence="2" id="KW-1185">Reference proteome</keyword>
<dbReference type="Gene3D" id="1.20.5.340">
    <property type="match status" value="1"/>
</dbReference>
<sequence>MADNLASKVDLILNKLNKLDSIEVRLEKLNKSSLGIIEKDVEALEKKKKTNEKVNDLEQSVDYNDPDISDLQRDVKGLQHDVDNLKMQLLYQEHYSRRENLMFIGIQEEVSTKDGTENSTVSNQNTENTQEIISNFVEQELQIQMLEAELISNTFTG</sequence>
<evidence type="ECO:0000313" key="1">
    <source>
        <dbReference type="EMBL" id="CAH3033773.1"/>
    </source>
</evidence>
<protein>
    <submittedName>
        <fullName evidence="1">Uncharacterized protein</fullName>
    </submittedName>
</protein>
<gene>
    <name evidence="1" type="ORF">PLOB_00016066</name>
</gene>
<reference evidence="1 2" key="1">
    <citation type="submission" date="2022-05" db="EMBL/GenBank/DDBJ databases">
        <authorList>
            <consortium name="Genoscope - CEA"/>
            <person name="William W."/>
        </authorList>
    </citation>
    <scope>NUCLEOTIDE SEQUENCE [LARGE SCALE GENOMIC DNA]</scope>
</reference>
<evidence type="ECO:0000313" key="2">
    <source>
        <dbReference type="Proteomes" id="UP001159405"/>
    </source>
</evidence>
<comment type="caution">
    <text evidence="1">The sequence shown here is derived from an EMBL/GenBank/DDBJ whole genome shotgun (WGS) entry which is preliminary data.</text>
</comment>
<name>A0ABN8MWW5_9CNID</name>
<organism evidence="1 2">
    <name type="scientific">Porites lobata</name>
    <dbReference type="NCBI Taxonomy" id="104759"/>
    <lineage>
        <taxon>Eukaryota</taxon>
        <taxon>Metazoa</taxon>
        <taxon>Cnidaria</taxon>
        <taxon>Anthozoa</taxon>
        <taxon>Hexacorallia</taxon>
        <taxon>Scleractinia</taxon>
        <taxon>Fungiina</taxon>
        <taxon>Poritidae</taxon>
        <taxon>Porites</taxon>
    </lineage>
</organism>
<proteinExistence type="predicted"/>
<dbReference type="EMBL" id="CALNXK010000002">
    <property type="protein sequence ID" value="CAH3033773.1"/>
    <property type="molecule type" value="Genomic_DNA"/>
</dbReference>
<dbReference type="Proteomes" id="UP001159405">
    <property type="component" value="Unassembled WGS sequence"/>
</dbReference>
<accession>A0ABN8MWW5</accession>